<comment type="caution">
    <text evidence="1">The sequence shown here is derived from an EMBL/GenBank/DDBJ whole genome shotgun (WGS) entry which is preliminary data.</text>
</comment>
<accession>A0ABT3J7Q5</accession>
<sequence>MTAMFQETSGRDDWAATLDLLWPSVTARAADPRQARTDLGFALFGLGISQEFSGMPEPGRAPKTISALREMVADIYDRKADPEKEADFRLYQLGLGNDVSGIEAEIAAARWHDRKDFTLNAARGLIAIGQIDAAFGLLRLVPDRDIATRIGQASLAHVLQTEGLDAALALVRRFADRTDRAEALAKVALKMAEAGRLSDALAIADEPLLRGRHWKKFWVLEILAEVYARGGDRDRALAYLRQFEAVNRGIARGDRIRIIAASVALDFDAARIGLAHLTERLWQEEAVSDSVEALYFSSQPKVEAFLALLPPDYLPKALGALGRAQVRAGDLPGVLATLKQLEGLPDTEIALRDLRADLARFLVRDGRVTEAVAMAEASGHSWSTAYVASRMK</sequence>
<evidence type="ECO:0000313" key="1">
    <source>
        <dbReference type="EMBL" id="MCW3783724.1"/>
    </source>
</evidence>
<reference evidence="1 2" key="1">
    <citation type="submission" date="2022-10" db="EMBL/GenBank/DDBJ databases">
        <title>Defluviimonas sp. CAU 1641 isolated from mud.</title>
        <authorList>
            <person name="Kim W."/>
        </authorList>
    </citation>
    <scope>NUCLEOTIDE SEQUENCE [LARGE SCALE GENOMIC DNA]</scope>
    <source>
        <strain evidence="1 2">CAU 1641</strain>
    </source>
</reference>
<evidence type="ECO:0000313" key="2">
    <source>
        <dbReference type="Proteomes" id="UP001207582"/>
    </source>
</evidence>
<protein>
    <recommendedName>
        <fullName evidence="3">Tetratricopeptide repeat-containing protein</fullName>
    </recommendedName>
</protein>
<dbReference type="Gene3D" id="1.25.40.10">
    <property type="entry name" value="Tetratricopeptide repeat domain"/>
    <property type="match status" value="1"/>
</dbReference>
<dbReference type="RefSeq" id="WP_264773145.1">
    <property type="nucleotide sequence ID" value="NZ_JAPDOG010000024.1"/>
</dbReference>
<organism evidence="1 2">
    <name type="scientific">Defluviimonas salinarum</name>
    <dbReference type="NCBI Taxonomy" id="2992147"/>
    <lineage>
        <taxon>Bacteria</taxon>
        <taxon>Pseudomonadati</taxon>
        <taxon>Pseudomonadota</taxon>
        <taxon>Alphaproteobacteria</taxon>
        <taxon>Rhodobacterales</taxon>
        <taxon>Paracoccaceae</taxon>
        <taxon>Albidovulum</taxon>
    </lineage>
</organism>
<dbReference type="InterPro" id="IPR011990">
    <property type="entry name" value="TPR-like_helical_dom_sf"/>
</dbReference>
<dbReference type="Proteomes" id="UP001207582">
    <property type="component" value="Unassembled WGS sequence"/>
</dbReference>
<dbReference type="EMBL" id="JAPDOG010000024">
    <property type="protein sequence ID" value="MCW3783724.1"/>
    <property type="molecule type" value="Genomic_DNA"/>
</dbReference>
<gene>
    <name evidence="1" type="ORF">OM960_19495</name>
</gene>
<proteinExistence type="predicted"/>
<name>A0ABT3J7Q5_9RHOB</name>
<evidence type="ECO:0008006" key="3">
    <source>
        <dbReference type="Google" id="ProtNLM"/>
    </source>
</evidence>
<keyword evidence="2" id="KW-1185">Reference proteome</keyword>